<feature type="region of interest" description="Disordered" evidence="1">
    <location>
        <begin position="1195"/>
        <end position="1270"/>
    </location>
</feature>
<dbReference type="InterPro" id="IPR017023">
    <property type="entry name" value="UCP034039"/>
</dbReference>
<feature type="domain" description="AsmA" evidence="2">
    <location>
        <begin position="6"/>
        <end position="158"/>
    </location>
</feature>
<feature type="compositionally biased region" description="Basic and acidic residues" evidence="1">
    <location>
        <begin position="1212"/>
        <end position="1233"/>
    </location>
</feature>
<sequence>MLSRIMLFIGGLVVAVLFAALLAPLFVDWTTFRQDFEREASRIMGRTVVVHGSVDARILPFPSVTLNDVRVGEPEDGAPLVEVARFSMDAELAPFLSGEALIFDMRIEEPKARVKLFSDGTLDWVRGRRSAIPARTVVLENVTVSGGEIEFVDEQTGRTRHVTGLDAQIVARSLSGPWRIDGRGSLDGESGSFQLSSGQLDEDGTLTMRAHVVPDALPFVADLDGALKIVDFRPQYQGDFTLSEKPEEEAPADPIRIAGKFELSNERLRVPEYRLEAGPRDDPYVVTGEATLDTGRAPEFLLIADGQQIDVSRIGASGESGKTGRDPQLSVRQRLQALLAIAADIPIPQVPGRASLKLPAIVVGDTTVREIRLDVEPDGDGWRIGRADALLPGRTALEAKGRLTLKGERGFVGDLVVASNQPSGLAAWLAGSVDPEIRQLKTAGFSARVDLRDELQRFETLEIAVGPATLTGRLERESRPDAAPTLSVELAGNEVRFDSLRALVGLVAGDASLGSVLEHSIALDLKADRFEAFGERASGVDAVLSVRDGALALDRLDVASLEGARLSAKGTLGGGLASPSAGIDLRLNAQDMRPVAELLARHLPAHPLLSRFVANAGYYDGADLTVRASLPGEAGGPATLTLAGPVNDGRVEFRLSAATLADLLAGRDFELEGSLFNPSTVVLAGQAGLDPLPFDAEPDGSITFRAVQPEEGPASVTATFKAGGTSLSAKGTAALAAGDFLSGALAVSLESGDIEPYLLMNGIAMPQAGAGLPLTLAASVATTAGEIAVADIAGKADRNAFSGDLTLDRTAAVPAARGTLRFDSVDFAYLAEAVAGPVTDPLDGGLNAGALARPILEAADVAVMLEAGTFWPGLYGAVSGFRAELGWRGGELTLNDMAGDWLGGRLSGRLKVASAEENGLFEARAELSGIDLSRLVWSGPEGVVAEGRADATLAVDAAGKSVRAMVEGASGSGELRVSGLALAGIDTGAFPALLAAADGIEGDITPEKVAGFAAREIVKGKTSLGGLAIPVALAGGKLRVQSVAAEDGRARLSGDADVDLAEGTMNARLSVAFDAGEEALAGAEPEVVLGFRGLMDAPGFELDVQPLANYLSLRRFEAERRRVETLQANVLEKQRLRREAALYRTRAEARAAREEADRLLREEEERRRAEARERAERERGEREAVEAAERARREAAEEARRRIEAGQAAARARAEQRAEQAREAEERTRRERLPALPGEGVERGGELPPVDGSSGAGGEVLDFGTLPGVN</sequence>
<protein>
    <submittedName>
        <fullName evidence="3">AsmA-like C-terminal region-containing protein</fullName>
    </submittedName>
</protein>
<reference evidence="4" key="1">
    <citation type="journal article" date="2019" name="Int. J. Syst. Evol. Microbiol.">
        <title>The Global Catalogue of Microorganisms (GCM) 10K type strain sequencing project: providing services to taxonomists for standard genome sequencing and annotation.</title>
        <authorList>
            <consortium name="The Broad Institute Genomics Platform"/>
            <consortium name="The Broad Institute Genome Sequencing Center for Infectious Disease"/>
            <person name="Wu L."/>
            <person name="Ma J."/>
        </authorList>
    </citation>
    <scope>NUCLEOTIDE SEQUENCE [LARGE SCALE GENOMIC DNA]</scope>
    <source>
        <strain evidence="4">KCTC 52677</strain>
    </source>
</reference>
<dbReference type="Proteomes" id="UP001595377">
    <property type="component" value="Unassembled WGS sequence"/>
</dbReference>
<dbReference type="Pfam" id="PF05170">
    <property type="entry name" value="AsmA"/>
    <property type="match status" value="1"/>
</dbReference>
<feature type="region of interest" description="Disordered" evidence="1">
    <location>
        <begin position="1171"/>
        <end position="1190"/>
    </location>
</feature>
<accession>A0ABV7DN62</accession>
<dbReference type="InterPro" id="IPR007844">
    <property type="entry name" value="AsmA"/>
</dbReference>
<proteinExistence type="predicted"/>
<dbReference type="PANTHER" id="PTHR30441">
    <property type="entry name" value="DUF748 DOMAIN-CONTAINING PROTEIN"/>
    <property type="match status" value="1"/>
</dbReference>
<dbReference type="PANTHER" id="PTHR30441:SF4">
    <property type="entry name" value="PROTEIN ASMA"/>
    <property type="match status" value="1"/>
</dbReference>
<organism evidence="3 4">
    <name type="scientific">Shinella pollutisoli</name>
    <dbReference type="NCBI Taxonomy" id="2250594"/>
    <lineage>
        <taxon>Bacteria</taxon>
        <taxon>Pseudomonadati</taxon>
        <taxon>Pseudomonadota</taxon>
        <taxon>Alphaproteobacteria</taxon>
        <taxon>Hyphomicrobiales</taxon>
        <taxon>Rhizobiaceae</taxon>
        <taxon>Shinella</taxon>
    </lineage>
</organism>
<dbReference type="PIRSF" id="PIRSF034039">
    <property type="entry name" value="UCP034039"/>
    <property type="match status" value="1"/>
</dbReference>
<evidence type="ECO:0000256" key="1">
    <source>
        <dbReference type="SAM" id="MobiDB-lite"/>
    </source>
</evidence>
<comment type="caution">
    <text evidence="3">The sequence shown here is derived from an EMBL/GenBank/DDBJ whole genome shotgun (WGS) entry which is preliminary data.</text>
</comment>
<dbReference type="EMBL" id="JBHRSP010000054">
    <property type="protein sequence ID" value="MFC3076421.1"/>
    <property type="molecule type" value="Genomic_DNA"/>
</dbReference>
<feature type="compositionally biased region" description="Basic and acidic residues" evidence="1">
    <location>
        <begin position="1195"/>
        <end position="1204"/>
    </location>
</feature>
<evidence type="ECO:0000313" key="3">
    <source>
        <dbReference type="EMBL" id="MFC3076421.1"/>
    </source>
</evidence>
<dbReference type="InterPro" id="IPR052894">
    <property type="entry name" value="AsmA-related"/>
</dbReference>
<dbReference type="RefSeq" id="WP_257318048.1">
    <property type="nucleotide sequence ID" value="NZ_JBHRSP010000054.1"/>
</dbReference>
<name>A0ABV7DN62_9HYPH</name>
<evidence type="ECO:0000259" key="2">
    <source>
        <dbReference type="Pfam" id="PF05170"/>
    </source>
</evidence>
<gene>
    <name evidence="3" type="ORF">ACFOHH_25135</name>
</gene>
<keyword evidence="4" id="KW-1185">Reference proteome</keyword>
<evidence type="ECO:0000313" key="4">
    <source>
        <dbReference type="Proteomes" id="UP001595377"/>
    </source>
</evidence>